<dbReference type="OrthoDB" id="62798at2759"/>
<dbReference type="PANTHER" id="PTHR11200">
    <property type="entry name" value="INOSITOL 5-PHOSPHATASE"/>
    <property type="match status" value="1"/>
</dbReference>
<dbReference type="Pfam" id="PF22669">
    <property type="entry name" value="Exo_endo_phos2"/>
    <property type="match status" value="2"/>
</dbReference>
<feature type="region of interest" description="Disordered" evidence="1">
    <location>
        <begin position="109"/>
        <end position="130"/>
    </location>
</feature>
<feature type="region of interest" description="Disordered" evidence="1">
    <location>
        <begin position="951"/>
        <end position="970"/>
    </location>
</feature>
<organism evidence="3 4">
    <name type="scientific">Magnusiomyces paraingens</name>
    <dbReference type="NCBI Taxonomy" id="2606893"/>
    <lineage>
        <taxon>Eukaryota</taxon>
        <taxon>Fungi</taxon>
        <taxon>Dikarya</taxon>
        <taxon>Ascomycota</taxon>
        <taxon>Saccharomycotina</taxon>
        <taxon>Dipodascomycetes</taxon>
        <taxon>Dipodascales</taxon>
        <taxon>Dipodascaceae</taxon>
        <taxon>Magnusiomyces</taxon>
    </lineage>
</organism>
<keyword evidence="4" id="KW-1185">Reference proteome</keyword>
<feature type="region of interest" description="Disordered" evidence="1">
    <location>
        <begin position="333"/>
        <end position="440"/>
    </location>
</feature>
<dbReference type="SUPFAM" id="SSF56219">
    <property type="entry name" value="DNase I-like"/>
    <property type="match status" value="2"/>
</dbReference>
<feature type="domain" description="Inositol polyphosphate-related phosphatase" evidence="2">
    <location>
        <begin position="150"/>
        <end position="580"/>
    </location>
</feature>
<dbReference type="GO" id="GO:0046856">
    <property type="term" value="P:phosphatidylinositol dephosphorylation"/>
    <property type="evidence" value="ECO:0007669"/>
    <property type="project" value="InterPro"/>
</dbReference>
<dbReference type="PANTHER" id="PTHR11200:SF275">
    <property type="entry name" value="LD06095P"/>
    <property type="match status" value="1"/>
</dbReference>
<sequence>MYTLETSSHILQLFPVPNEPYYALVDRAKPIDYSIVPLAANTVLAVQPTSTTTTTSGASIDDPDIQLVLDGLPIGDVPATSPATLADFMLYWKEALSSLAVNSSKTGVIPQTQATPESSQSSQPTQPSEVMKTSLIRNIEPFKTSFLEDRKLKIRAISWNIHAEPLTKANIHALLGLPEPFDLYIIAIQESDQLGPKNLYANQTTLAATQDYVVQTLGGPNKYQIVAANQLLGIMLLVVAAAPLIPHLSGFTQNTTGTGIFGIWGNKGAAVVSFYVGQDLAVGLEGTHISILNCHLAHGEGIQGIERRRWELSEIQKKLNINGLIGKRAPMLIFSGSNDKEEKESEKKETKEEPKEEPKEESKEEPKEESKTEPKEELEKSKNEDDDEDDSIIVKEDQDSIIAKDNDSISDEDLESLPPVPIAAPSIDSSPEPEPELESTPSVTIVLGDLNYRVALDPAVVQDLVEQEDYDTIITHDRLIVEHQNKRLLPRFSEAPIKFPPTYKYVVGTDDFDDTKQPASATASGTKRARAPSYTDRIFFTSENTSEPCTASKYESLMEYTMSDHKPVVANLDVVVKTVDPEKRRVAVSKVLKESDDRENLSKPTVTVTPREVAINDALVLRPAEATVALRYQPNEKAPNKVLHWQISLAPDAPIDPSAPENAFVPSTVSSTSVSIWPKQGVLPPGATQYIKFGCTLPIAKGTSTVSRVAVLNIIDTQDIFVPIEFSALPTSLGTSLDVLSRLPKGARSGTATMSTDDAGANMPKEIWSCVDYLWQNVDLLFAEPHKKLMWEDALQNAEPSLQLQVQEWLDLGEDFDTVVLTAANAIVKPGMPLTSKSNLGLYSVAAQFLLLLENLDGGVVPVEYYSLVLKGREGALQALERVPRVNVNVLLYLASFLKLLLDKEQQANDARAQKKAVVNVAAPIDSTPTASNAPAEVAATPVAGVPVSVTQESNNEQGKQQQVRPKSRSISERFASSFGGFGHNALDAVTAVGTAVGNGVVEAGHGVVDAGKGVGTAVTNGLSNLKIPLPSTAGASSSSGVDDVSEATAEIKLVDNTDKEEPIRVDAGRARAMLSFFEGYVIAKPIGFKETKAAKNARVDFLAELVGV</sequence>
<evidence type="ECO:0000259" key="2">
    <source>
        <dbReference type="SMART" id="SM00128"/>
    </source>
</evidence>
<reference evidence="3 4" key="1">
    <citation type="submission" date="2019-09" db="EMBL/GenBank/DDBJ databases">
        <authorList>
            <person name="Brejova B."/>
        </authorList>
    </citation>
    <scope>NUCLEOTIDE SEQUENCE [LARGE SCALE GENOMIC DNA]</scope>
</reference>
<gene>
    <name evidence="3" type="ORF">SAPINGB_P004094</name>
</gene>
<proteinExistence type="predicted"/>
<dbReference type="EMBL" id="CABVLU010000003">
    <property type="protein sequence ID" value="VVT54475.1"/>
    <property type="molecule type" value="Genomic_DNA"/>
</dbReference>
<feature type="compositionally biased region" description="Polar residues" evidence="1">
    <location>
        <begin position="951"/>
        <end position="965"/>
    </location>
</feature>
<evidence type="ECO:0000256" key="1">
    <source>
        <dbReference type="SAM" id="MobiDB-lite"/>
    </source>
</evidence>
<feature type="compositionally biased region" description="Basic and acidic residues" evidence="1">
    <location>
        <begin position="338"/>
        <end position="383"/>
    </location>
</feature>
<dbReference type="GeneID" id="43582909"/>
<feature type="compositionally biased region" description="Basic and acidic residues" evidence="1">
    <location>
        <begin position="392"/>
        <end position="407"/>
    </location>
</feature>
<dbReference type="SMART" id="SM00128">
    <property type="entry name" value="IPPc"/>
    <property type="match status" value="1"/>
</dbReference>
<dbReference type="Gene3D" id="2.60.40.10">
    <property type="entry name" value="Immunoglobulins"/>
    <property type="match status" value="1"/>
</dbReference>
<dbReference type="AlphaFoldDB" id="A0A5E8C053"/>
<accession>A0A5E8C053</accession>
<dbReference type="InterPro" id="IPR013783">
    <property type="entry name" value="Ig-like_fold"/>
</dbReference>
<feature type="compositionally biased region" description="Low complexity" evidence="1">
    <location>
        <begin position="110"/>
        <end position="129"/>
    </location>
</feature>
<protein>
    <recommendedName>
        <fullName evidence="2">Inositol polyphosphate-related phosphatase domain-containing protein</fullName>
    </recommendedName>
</protein>
<dbReference type="Gene3D" id="3.60.10.10">
    <property type="entry name" value="Endonuclease/exonuclease/phosphatase"/>
    <property type="match status" value="1"/>
</dbReference>
<dbReference type="InterPro" id="IPR036691">
    <property type="entry name" value="Endo/exonu/phosph_ase_sf"/>
</dbReference>
<dbReference type="RefSeq" id="XP_031854700.1">
    <property type="nucleotide sequence ID" value="XM_031998809.1"/>
</dbReference>
<dbReference type="InterPro" id="IPR046985">
    <property type="entry name" value="IP5"/>
</dbReference>
<name>A0A5E8C053_9ASCO</name>
<dbReference type="GO" id="GO:0004439">
    <property type="term" value="F:phosphatidylinositol-4,5-bisphosphate 5-phosphatase activity"/>
    <property type="evidence" value="ECO:0007669"/>
    <property type="project" value="TreeGrafter"/>
</dbReference>
<dbReference type="Proteomes" id="UP000398389">
    <property type="component" value="Unassembled WGS sequence"/>
</dbReference>
<dbReference type="InterPro" id="IPR000300">
    <property type="entry name" value="IPPc"/>
</dbReference>
<evidence type="ECO:0000313" key="3">
    <source>
        <dbReference type="EMBL" id="VVT54475.1"/>
    </source>
</evidence>
<evidence type="ECO:0000313" key="4">
    <source>
        <dbReference type="Proteomes" id="UP000398389"/>
    </source>
</evidence>